<gene>
    <name evidence="1" type="ORF">L195_g044032</name>
</gene>
<dbReference type="Proteomes" id="UP000236291">
    <property type="component" value="Unassembled WGS sequence"/>
</dbReference>
<keyword evidence="1" id="KW-0808">Transferase</keyword>
<dbReference type="GO" id="GO:0003964">
    <property type="term" value="F:RNA-directed DNA polymerase activity"/>
    <property type="evidence" value="ECO:0007669"/>
    <property type="project" value="UniProtKB-KW"/>
</dbReference>
<reference evidence="1 2" key="1">
    <citation type="journal article" date="2014" name="Am. J. Bot.">
        <title>Genome assembly and annotation for red clover (Trifolium pratense; Fabaceae).</title>
        <authorList>
            <person name="Istvanek J."/>
            <person name="Jaros M."/>
            <person name="Krenek A."/>
            <person name="Repkova J."/>
        </authorList>
    </citation>
    <scope>NUCLEOTIDE SEQUENCE [LARGE SCALE GENOMIC DNA]</scope>
    <source>
        <strain evidence="2">cv. Tatra</strain>
        <tissue evidence="1">Young leaves</tissue>
    </source>
</reference>
<organism evidence="1 2">
    <name type="scientific">Trifolium pratense</name>
    <name type="common">Red clover</name>
    <dbReference type="NCBI Taxonomy" id="57577"/>
    <lineage>
        <taxon>Eukaryota</taxon>
        <taxon>Viridiplantae</taxon>
        <taxon>Streptophyta</taxon>
        <taxon>Embryophyta</taxon>
        <taxon>Tracheophyta</taxon>
        <taxon>Spermatophyta</taxon>
        <taxon>Magnoliopsida</taxon>
        <taxon>eudicotyledons</taxon>
        <taxon>Gunneridae</taxon>
        <taxon>Pentapetalae</taxon>
        <taxon>rosids</taxon>
        <taxon>fabids</taxon>
        <taxon>Fabales</taxon>
        <taxon>Fabaceae</taxon>
        <taxon>Papilionoideae</taxon>
        <taxon>50 kb inversion clade</taxon>
        <taxon>NPAAA clade</taxon>
        <taxon>Hologalegina</taxon>
        <taxon>IRL clade</taxon>
        <taxon>Trifolieae</taxon>
        <taxon>Trifolium</taxon>
    </lineage>
</organism>
<dbReference type="EMBL" id="ASHM01055166">
    <property type="protein sequence ID" value="PNX87932.1"/>
    <property type="molecule type" value="Genomic_DNA"/>
</dbReference>
<accession>A0A2K3MAY0</accession>
<proteinExistence type="predicted"/>
<evidence type="ECO:0000313" key="2">
    <source>
        <dbReference type="Proteomes" id="UP000236291"/>
    </source>
</evidence>
<sequence length="137" mass="15784">MLYLSSKLRQEYGSLGVRRLREFNLTLLGKWCWRMLVDRRGCGLECCQLHMGWMKGDCEMVGGGGLCGGAQSSDRWQWQPDPDSGYTVRDTYQFMTTLDSVTLNDADHLIWHPQVPLHIWLWGGRIGSSLIHILQHF</sequence>
<keyword evidence="1" id="KW-0548">Nucleotidyltransferase</keyword>
<name>A0A2K3MAY0_TRIPR</name>
<dbReference type="AlphaFoldDB" id="A0A2K3MAY0"/>
<keyword evidence="1" id="KW-0695">RNA-directed DNA polymerase</keyword>
<evidence type="ECO:0000313" key="1">
    <source>
        <dbReference type="EMBL" id="PNX87932.1"/>
    </source>
</evidence>
<protein>
    <submittedName>
        <fullName evidence="1">Non-LTR retroelement reverse transcriptase-like protein</fullName>
    </submittedName>
</protein>
<reference evidence="1 2" key="2">
    <citation type="journal article" date="2017" name="Front. Plant Sci.">
        <title>Gene Classification and Mining of Molecular Markers Useful in Red Clover (Trifolium pratense) Breeding.</title>
        <authorList>
            <person name="Istvanek J."/>
            <person name="Dluhosova J."/>
            <person name="Dluhos P."/>
            <person name="Patkova L."/>
            <person name="Nedelnik J."/>
            <person name="Repkova J."/>
        </authorList>
    </citation>
    <scope>NUCLEOTIDE SEQUENCE [LARGE SCALE GENOMIC DNA]</scope>
    <source>
        <strain evidence="2">cv. Tatra</strain>
        <tissue evidence="1">Young leaves</tissue>
    </source>
</reference>
<comment type="caution">
    <text evidence="1">The sequence shown here is derived from an EMBL/GenBank/DDBJ whole genome shotgun (WGS) entry which is preliminary data.</text>
</comment>